<dbReference type="GO" id="GO:0005524">
    <property type="term" value="F:ATP binding"/>
    <property type="evidence" value="ECO:0007669"/>
    <property type="project" value="UniProtKB-KW"/>
</dbReference>
<accession>A0A7W3R8P7</accession>
<comment type="catalytic activity">
    <reaction evidence="4 5">
        <text>L-cysteine + L-glutamate + ATP = gamma-L-glutamyl-L-cysteine + ADP + phosphate + H(+)</text>
        <dbReference type="Rhea" id="RHEA:13285"/>
        <dbReference type="ChEBI" id="CHEBI:15378"/>
        <dbReference type="ChEBI" id="CHEBI:29985"/>
        <dbReference type="ChEBI" id="CHEBI:30616"/>
        <dbReference type="ChEBI" id="CHEBI:35235"/>
        <dbReference type="ChEBI" id="CHEBI:43474"/>
        <dbReference type="ChEBI" id="CHEBI:58173"/>
        <dbReference type="ChEBI" id="CHEBI:456216"/>
        <dbReference type="EC" id="6.3.2.2"/>
    </reaction>
</comment>
<dbReference type="Proteomes" id="UP000539313">
    <property type="component" value="Unassembled WGS sequence"/>
</dbReference>
<dbReference type="Gene3D" id="3.30.590.20">
    <property type="match status" value="1"/>
</dbReference>
<evidence type="ECO:0000313" key="8">
    <source>
        <dbReference type="Proteomes" id="UP000539313"/>
    </source>
</evidence>
<evidence type="ECO:0000256" key="2">
    <source>
        <dbReference type="ARBA" id="ARBA00022741"/>
    </source>
</evidence>
<dbReference type="NCBIfam" id="TIGR02050">
    <property type="entry name" value="gshA_cyan_rel"/>
    <property type="match status" value="1"/>
</dbReference>
<dbReference type="InterPro" id="IPR014746">
    <property type="entry name" value="Gln_synth/guanido_kin_cat_dom"/>
</dbReference>
<sequence length="833" mass="90332">MTAERPGLVAVGVEEEFHTVDLRTHRLLPRADSLLEQLPPDRFVAELQRSVVETNSRPFVRLDDLAEDLAALRRGVVTAAEPLGMGIVAAGTVPVVDLDALKVTPDPRYENMLDEYQLLAREQLICGAQVHVDVGDRDSAVAVAHRLGRWVPPLLALSVSSPYWLGSDTGYASYRTLLWQRWPTTGPVDGLASAAEYDRLLDELVRSGVISDRGMAYFDIRPSAHLPTVELRVCDACPRVEDVVLLAGLFRALVIRELAAIDAGEPPRPGHPALVRAATWRAARSGLGGELVDPATGEPQPAGELVRALVEGLRPQLEGTGDWELVSELAEAALARGDSATRQRAAFAAGGMDAVVELLLAETRANIEWTPDAGPARRAVTRMLAGYRTDADEAVVFDGTARSPYGTIMNALDRLGPEGLAERDRERRRVQRNLGMTFRVAGEDADQLFPVDLVPRVIAAEDWRPLQRGLRQRVRALEAFLHDVYGERAVIRDGVLPAWVADESPGLLPEGRRVPRSAVRCAVAGIDLVRDGAGRWSVLEDNLRVPSGIGYAMANRWLAARVMPELTSTLPTAAASRAVSVLRAALTRAAPALALVTSGPQDSAYFEHRLLAQELAVPLVTPDRLVCDADGVHLDDGRPVRVLYRRIDEDELFDAVPGLTEAMERGAVTLANAPGNGVGDDKALYAYVPRLIEYYLGESPLLDNVPTYLCRDPEQRAEVLDRLAELVVKPVDGYGGMGVVVGPDASADELDEARERITAEPERWIAQETVDLSTHPTFVDGRLEPRAVDLRAFVVQGSEPAVLPLALTRVAPAGSRIVNSSQGGGSKDTWLLP</sequence>
<keyword evidence="1 5" id="KW-0436">Ligase</keyword>
<evidence type="ECO:0000256" key="1">
    <source>
        <dbReference type="ARBA" id="ARBA00022598"/>
    </source>
</evidence>
<dbReference type="GO" id="GO:0042398">
    <property type="term" value="P:modified amino acid biosynthetic process"/>
    <property type="evidence" value="ECO:0007669"/>
    <property type="project" value="InterPro"/>
</dbReference>
<evidence type="ECO:0000256" key="5">
    <source>
        <dbReference type="HAMAP-Rule" id="MF_01609"/>
    </source>
</evidence>
<dbReference type="SUPFAM" id="SSF55931">
    <property type="entry name" value="Glutamine synthetase/guanido kinase"/>
    <property type="match status" value="1"/>
</dbReference>
<dbReference type="SUPFAM" id="SSF56059">
    <property type="entry name" value="Glutathione synthetase ATP-binding domain-like"/>
    <property type="match status" value="1"/>
</dbReference>
<dbReference type="Gene3D" id="3.40.50.11290">
    <property type="match status" value="1"/>
</dbReference>
<keyword evidence="3 5" id="KW-0067">ATP-binding</keyword>
<dbReference type="InterPro" id="IPR006336">
    <property type="entry name" value="GCS2"/>
</dbReference>
<dbReference type="Pfam" id="PF14403">
    <property type="entry name" value="CP_ATPgrasp_2"/>
    <property type="match status" value="1"/>
</dbReference>
<protein>
    <recommendedName>
        <fullName evidence="5">Putative glutamate--cysteine ligase 2</fullName>
        <ecNumber evidence="5">6.3.2.2</ecNumber>
    </recommendedName>
    <alternativeName>
        <fullName evidence="5">Gamma-glutamylcysteine synthetase 2</fullName>
        <shortName evidence="5">GCS 2</shortName>
        <shortName evidence="5">Gamma-GCS 2</shortName>
    </alternativeName>
</protein>
<dbReference type="GO" id="GO:0004357">
    <property type="term" value="F:glutamate-cysteine ligase activity"/>
    <property type="evidence" value="ECO:0007669"/>
    <property type="project" value="UniProtKB-EC"/>
</dbReference>
<keyword evidence="2 5" id="KW-0547">Nucleotide-binding</keyword>
<name>A0A7W3R8P7_9ACTN</name>
<dbReference type="InterPro" id="IPR011793">
    <property type="entry name" value="YbdK"/>
</dbReference>
<comment type="caution">
    <text evidence="7">The sequence shown here is derived from an EMBL/GenBank/DDBJ whole genome shotgun (WGS) entry which is preliminary data.</text>
</comment>
<dbReference type="InterPro" id="IPR025841">
    <property type="entry name" value="CP_ATPgrasp_2"/>
</dbReference>
<comment type="function">
    <text evidence="5">ATP-dependent carboxylate-amine ligase which exhibits weak glutamate--cysteine ligase activity.</text>
</comment>
<dbReference type="HAMAP" id="MF_01609">
    <property type="entry name" value="Glu_cys_ligase_2"/>
    <property type="match status" value="1"/>
</dbReference>
<dbReference type="EC" id="6.3.2.2" evidence="5"/>
<evidence type="ECO:0000256" key="4">
    <source>
        <dbReference type="ARBA" id="ARBA00048819"/>
    </source>
</evidence>
<dbReference type="RefSeq" id="WP_182705580.1">
    <property type="nucleotide sequence ID" value="NZ_JACJII010000001.1"/>
</dbReference>
<evidence type="ECO:0000256" key="3">
    <source>
        <dbReference type="ARBA" id="ARBA00022840"/>
    </source>
</evidence>
<dbReference type="AlphaFoldDB" id="A0A7W3R8P7"/>
<dbReference type="NCBIfam" id="NF010041">
    <property type="entry name" value="PRK13517.1-1"/>
    <property type="match status" value="1"/>
</dbReference>
<dbReference type="InterPro" id="IPR051680">
    <property type="entry name" value="ATP-dep_Glu-Cys_Ligase-2"/>
</dbReference>
<dbReference type="PANTHER" id="PTHR34595:SF7">
    <property type="entry name" value="SLL1039 PROTEIN"/>
    <property type="match status" value="1"/>
</dbReference>
<evidence type="ECO:0000313" key="7">
    <source>
        <dbReference type="EMBL" id="MBA9003961.1"/>
    </source>
</evidence>
<feature type="domain" description="Circularly permuted ATP-grasp type 2" evidence="6">
    <location>
        <begin position="455"/>
        <end position="811"/>
    </location>
</feature>
<proteinExistence type="inferred from homology"/>
<gene>
    <name evidence="7" type="ORF">HNR21_002843</name>
</gene>
<dbReference type="Pfam" id="PF04107">
    <property type="entry name" value="GCS2"/>
    <property type="match status" value="1"/>
</dbReference>
<comment type="similarity">
    <text evidence="5">Belongs to the glutamate--cysteine ligase type 2 family. YbdK subfamily.</text>
</comment>
<evidence type="ECO:0000259" key="6">
    <source>
        <dbReference type="Pfam" id="PF14403"/>
    </source>
</evidence>
<dbReference type="Gene3D" id="3.30.1490.270">
    <property type="match status" value="1"/>
</dbReference>
<dbReference type="EMBL" id="JACJII010000001">
    <property type="protein sequence ID" value="MBA9003961.1"/>
    <property type="molecule type" value="Genomic_DNA"/>
</dbReference>
<dbReference type="PANTHER" id="PTHR34595">
    <property type="entry name" value="BLR5612 PROTEIN"/>
    <property type="match status" value="1"/>
</dbReference>
<reference evidence="7 8" key="1">
    <citation type="submission" date="2020-08" db="EMBL/GenBank/DDBJ databases">
        <title>Sequencing the genomes of 1000 actinobacteria strains.</title>
        <authorList>
            <person name="Klenk H.-P."/>
        </authorList>
    </citation>
    <scope>NUCLEOTIDE SEQUENCE [LARGE SCALE GENOMIC DNA]</scope>
    <source>
        <strain evidence="7 8">DSM 45823</strain>
    </source>
</reference>
<organism evidence="7 8">
    <name type="scientific">Thermomonospora cellulosilytica</name>
    <dbReference type="NCBI Taxonomy" id="1411118"/>
    <lineage>
        <taxon>Bacteria</taxon>
        <taxon>Bacillati</taxon>
        <taxon>Actinomycetota</taxon>
        <taxon>Actinomycetes</taxon>
        <taxon>Streptosporangiales</taxon>
        <taxon>Thermomonosporaceae</taxon>
        <taxon>Thermomonospora</taxon>
    </lineage>
</organism>
<keyword evidence="8" id="KW-1185">Reference proteome</keyword>